<feature type="domain" description="HAMP" evidence="17">
    <location>
        <begin position="183"/>
        <end position="235"/>
    </location>
</feature>
<dbReference type="InterPro" id="IPR003661">
    <property type="entry name" value="HisK_dim/P_dom"/>
</dbReference>
<dbReference type="InterPro" id="IPR036890">
    <property type="entry name" value="HATPase_C_sf"/>
</dbReference>
<evidence type="ECO:0000256" key="11">
    <source>
        <dbReference type="ARBA" id="ARBA00022989"/>
    </source>
</evidence>
<dbReference type="Gene3D" id="6.10.340.10">
    <property type="match status" value="1"/>
</dbReference>
<feature type="coiled-coil region" evidence="14">
    <location>
        <begin position="216"/>
        <end position="243"/>
    </location>
</feature>
<evidence type="ECO:0000256" key="6">
    <source>
        <dbReference type="ARBA" id="ARBA00022679"/>
    </source>
</evidence>
<evidence type="ECO:0000256" key="1">
    <source>
        <dbReference type="ARBA" id="ARBA00000085"/>
    </source>
</evidence>
<dbReference type="Pfam" id="PF00512">
    <property type="entry name" value="HisKA"/>
    <property type="match status" value="1"/>
</dbReference>
<evidence type="ECO:0000259" key="17">
    <source>
        <dbReference type="PROSITE" id="PS50885"/>
    </source>
</evidence>
<evidence type="ECO:0000256" key="13">
    <source>
        <dbReference type="ARBA" id="ARBA00023136"/>
    </source>
</evidence>
<dbReference type="PRINTS" id="PR00344">
    <property type="entry name" value="BCTRLSENSOR"/>
</dbReference>
<evidence type="ECO:0000256" key="15">
    <source>
        <dbReference type="SAM" id="Phobius"/>
    </source>
</evidence>
<dbReference type="SUPFAM" id="SSF55874">
    <property type="entry name" value="ATPase domain of HSP90 chaperone/DNA topoisomerase II/histidine kinase"/>
    <property type="match status" value="1"/>
</dbReference>
<evidence type="ECO:0000313" key="19">
    <source>
        <dbReference type="Proteomes" id="UP000199200"/>
    </source>
</evidence>
<dbReference type="PANTHER" id="PTHR45436:SF5">
    <property type="entry name" value="SENSOR HISTIDINE KINASE TRCS"/>
    <property type="match status" value="1"/>
</dbReference>
<accession>A0A1H7BPK2</accession>
<dbReference type="SUPFAM" id="SSF158472">
    <property type="entry name" value="HAMP domain-like"/>
    <property type="match status" value="1"/>
</dbReference>
<dbReference type="STRING" id="426757.SAMN04488127_2830"/>
<dbReference type="FunFam" id="3.30.565.10:FF:000006">
    <property type="entry name" value="Sensor histidine kinase WalK"/>
    <property type="match status" value="1"/>
</dbReference>
<dbReference type="FunFam" id="1.10.287.130:FF:000001">
    <property type="entry name" value="Two-component sensor histidine kinase"/>
    <property type="match status" value="1"/>
</dbReference>
<keyword evidence="6" id="KW-0808">Transferase</keyword>
<protein>
    <recommendedName>
        <fullName evidence="3">histidine kinase</fullName>
        <ecNumber evidence="3">2.7.13.3</ecNumber>
    </recommendedName>
</protein>
<evidence type="ECO:0000256" key="14">
    <source>
        <dbReference type="SAM" id="Coils"/>
    </source>
</evidence>
<dbReference type="InterPro" id="IPR005467">
    <property type="entry name" value="His_kinase_dom"/>
</dbReference>
<dbReference type="EMBL" id="FNZF01000007">
    <property type="protein sequence ID" value="SEJ79633.1"/>
    <property type="molecule type" value="Genomic_DNA"/>
</dbReference>
<dbReference type="SUPFAM" id="SSF47384">
    <property type="entry name" value="Homodimeric domain of signal transducing histidine kinase"/>
    <property type="match status" value="1"/>
</dbReference>
<keyword evidence="13 15" id="KW-0472">Membrane</keyword>
<evidence type="ECO:0000256" key="3">
    <source>
        <dbReference type="ARBA" id="ARBA00012438"/>
    </source>
</evidence>
<dbReference type="Proteomes" id="UP000199200">
    <property type="component" value="Unassembled WGS sequence"/>
</dbReference>
<dbReference type="PROSITE" id="PS50109">
    <property type="entry name" value="HIS_KIN"/>
    <property type="match status" value="1"/>
</dbReference>
<dbReference type="InterPro" id="IPR036097">
    <property type="entry name" value="HisK_dim/P_sf"/>
</dbReference>
<feature type="domain" description="Histidine kinase" evidence="16">
    <location>
        <begin position="243"/>
        <end position="459"/>
    </location>
</feature>
<keyword evidence="4" id="KW-1003">Cell membrane</keyword>
<dbReference type="CDD" id="cd00082">
    <property type="entry name" value="HisKA"/>
    <property type="match status" value="1"/>
</dbReference>
<dbReference type="SMART" id="SM00304">
    <property type="entry name" value="HAMP"/>
    <property type="match status" value="1"/>
</dbReference>
<dbReference type="GO" id="GO:0005524">
    <property type="term" value="F:ATP binding"/>
    <property type="evidence" value="ECO:0007669"/>
    <property type="project" value="UniProtKB-KW"/>
</dbReference>
<feature type="transmembrane region" description="Helical" evidence="15">
    <location>
        <begin position="163"/>
        <end position="185"/>
    </location>
</feature>
<organism evidence="18 19">
    <name type="scientific">Bhargavaea ginsengi</name>
    <dbReference type="NCBI Taxonomy" id="426757"/>
    <lineage>
        <taxon>Bacteria</taxon>
        <taxon>Bacillati</taxon>
        <taxon>Bacillota</taxon>
        <taxon>Bacilli</taxon>
        <taxon>Bacillales</taxon>
        <taxon>Caryophanaceae</taxon>
        <taxon>Bhargavaea</taxon>
    </lineage>
</organism>
<dbReference type="CDD" id="cd00075">
    <property type="entry name" value="HATPase"/>
    <property type="match status" value="1"/>
</dbReference>
<name>A0A1H7BPK2_9BACL</name>
<dbReference type="InterPro" id="IPR004358">
    <property type="entry name" value="Sig_transdc_His_kin-like_C"/>
</dbReference>
<evidence type="ECO:0000256" key="2">
    <source>
        <dbReference type="ARBA" id="ARBA00004651"/>
    </source>
</evidence>
<keyword evidence="7 15" id="KW-0812">Transmembrane</keyword>
<dbReference type="PROSITE" id="PS50885">
    <property type="entry name" value="HAMP"/>
    <property type="match status" value="1"/>
</dbReference>
<dbReference type="Gene3D" id="3.30.565.10">
    <property type="entry name" value="Histidine kinase-like ATPase, C-terminal domain"/>
    <property type="match status" value="1"/>
</dbReference>
<evidence type="ECO:0000259" key="16">
    <source>
        <dbReference type="PROSITE" id="PS50109"/>
    </source>
</evidence>
<dbReference type="InterPro" id="IPR003660">
    <property type="entry name" value="HAMP_dom"/>
</dbReference>
<evidence type="ECO:0000256" key="4">
    <source>
        <dbReference type="ARBA" id="ARBA00022475"/>
    </source>
</evidence>
<comment type="subcellular location">
    <subcellularLocation>
        <location evidence="2">Cell membrane</location>
        <topology evidence="2">Multi-pass membrane protein</topology>
    </subcellularLocation>
</comment>
<evidence type="ECO:0000256" key="7">
    <source>
        <dbReference type="ARBA" id="ARBA00022692"/>
    </source>
</evidence>
<keyword evidence="9 18" id="KW-0418">Kinase</keyword>
<dbReference type="GO" id="GO:0005886">
    <property type="term" value="C:plasma membrane"/>
    <property type="evidence" value="ECO:0007669"/>
    <property type="project" value="UniProtKB-SubCell"/>
</dbReference>
<dbReference type="Pfam" id="PF02518">
    <property type="entry name" value="HATPase_c"/>
    <property type="match status" value="1"/>
</dbReference>
<gene>
    <name evidence="18" type="ORF">SAMN04488127_2830</name>
</gene>
<evidence type="ECO:0000256" key="8">
    <source>
        <dbReference type="ARBA" id="ARBA00022741"/>
    </source>
</evidence>
<sequence length="468" mass="51233">MFSKLSIRLGLLLFSILLLIELLLYAGLYVSLADERADEVIGQLLARGNTHRDVLEDHFDEVTLNHVIMMESASDFTVVVTDGRGGILGRSADVEPVLLEEVLHSDNETVPNAGRVLESGWREREFIVTDSPLTVEGRHRGHVYMLAPSAMIRETVGELGRRFLMVGAFSVLLTILVIPFLTRFITRPLLRMKRVTEQLASGGRPSGLDTARSDELGDLARSIGQLSNDLERMRNERNEFLASVAHELRTPITYIKGYADLASKTGTDEQSRKKYNEIIQDEAGRLNRLVGQLLDLARSERQGFAVSLSSVSLSSLAESVFSLVGPAFQEKEVQLSCRIPDDLTAELDAGRFQQVLLNLLDNALKHTPSGKEVTLEAVRTKKGVRITVTDEGEGIPVGEQSAVFERFYRVDKSRSRKSGGTGLGLAIVRDIVEAHGGTVSAETRPGGGTVMTITLERGNGDGANPARG</sequence>
<evidence type="ECO:0000256" key="10">
    <source>
        <dbReference type="ARBA" id="ARBA00022840"/>
    </source>
</evidence>
<evidence type="ECO:0000256" key="12">
    <source>
        <dbReference type="ARBA" id="ARBA00023012"/>
    </source>
</evidence>
<keyword evidence="5" id="KW-0597">Phosphoprotein</keyword>
<dbReference type="PANTHER" id="PTHR45436">
    <property type="entry name" value="SENSOR HISTIDINE KINASE YKOH"/>
    <property type="match status" value="1"/>
</dbReference>
<proteinExistence type="predicted"/>
<dbReference type="EC" id="2.7.13.3" evidence="3"/>
<dbReference type="SMART" id="SM00387">
    <property type="entry name" value="HATPase_c"/>
    <property type="match status" value="1"/>
</dbReference>
<dbReference type="Pfam" id="PF00672">
    <property type="entry name" value="HAMP"/>
    <property type="match status" value="1"/>
</dbReference>
<dbReference type="InterPro" id="IPR003594">
    <property type="entry name" value="HATPase_dom"/>
</dbReference>
<dbReference type="CDD" id="cd06225">
    <property type="entry name" value="HAMP"/>
    <property type="match status" value="1"/>
</dbReference>
<evidence type="ECO:0000256" key="9">
    <source>
        <dbReference type="ARBA" id="ARBA00022777"/>
    </source>
</evidence>
<evidence type="ECO:0000256" key="5">
    <source>
        <dbReference type="ARBA" id="ARBA00022553"/>
    </source>
</evidence>
<dbReference type="AlphaFoldDB" id="A0A1H7BPK2"/>
<keyword evidence="11 15" id="KW-1133">Transmembrane helix</keyword>
<keyword evidence="19" id="KW-1185">Reference proteome</keyword>
<reference evidence="19" key="1">
    <citation type="submission" date="2016-10" db="EMBL/GenBank/DDBJ databases">
        <authorList>
            <person name="Varghese N."/>
            <person name="Submissions S."/>
        </authorList>
    </citation>
    <scope>NUCLEOTIDE SEQUENCE [LARGE SCALE GENOMIC DNA]</scope>
    <source>
        <strain evidence="19">CGMCC 1.6763</strain>
    </source>
</reference>
<keyword evidence="14" id="KW-0175">Coiled coil</keyword>
<dbReference type="SMART" id="SM00388">
    <property type="entry name" value="HisKA"/>
    <property type="match status" value="1"/>
</dbReference>
<keyword evidence="10" id="KW-0067">ATP-binding</keyword>
<keyword evidence="8" id="KW-0547">Nucleotide-binding</keyword>
<evidence type="ECO:0000313" key="18">
    <source>
        <dbReference type="EMBL" id="SEJ79633.1"/>
    </source>
</evidence>
<dbReference type="InterPro" id="IPR050428">
    <property type="entry name" value="TCS_sensor_his_kinase"/>
</dbReference>
<dbReference type="Gene3D" id="1.10.287.130">
    <property type="match status" value="1"/>
</dbReference>
<keyword evidence="12" id="KW-0902">Two-component regulatory system</keyword>
<dbReference type="GO" id="GO:0000155">
    <property type="term" value="F:phosphorelay sensor kinase activity"/>
    <property type="evidence" value="ECO:0007669"/>
    <property type="project" value="InterPro"/>
</dbReference>
<comment type="catalytic activity">
    <reaction evidence="1">
        <text>ATP + protein L-histidine = ADP + protein N-phospho-L-histidine.</text>
        <dbReference type="EC" id="2.7.13.3"/>
    </reaction>
</comment>